<dbReference type="PANTHER" id="PTHR36183:SF2">
    <property type="entry name" value="BETA-GLUCURONIDASE C-TERMINAL DOMAIN-CONTAINING PROTEIN"/>
    <property type="match status" value="1"/>
</dbReference>
<accession>A0ABV4SWZ8</accession>
<comment type="caution">
    <text evidence="4">The sequence shown here is derived from an EMBL/GenBank/DDBJ whole genome shotgun (WGS) entry which is preliminary data.</text>
</comment>
<dbReference type="InterPro" id="IPR013780">
    <property type="entry name" value="Glyco_hydro_b"/>
</dbReference>
<dbReference type="Gene3D" id="2.60.40.1180">
    <property type="entry name" value="Golgi alpha-mannosidase II"/>
    <property type="match status" value="1"/>
</dbReference>
<evidence type="ECO:0000256" key="1">
    <source>
        <dbReference type="SAM" id="MobiDB-lite"/>
    </source>
</evidence>
<keyword evidence="5" id="KW-1185">Reference proteome</keyword>
<dbReference type="Proteomes" id="UP001571476">
    <property type="component" value="Unassembled WGS sequence"/>
</dbReference>
<proteinExistence type="predicted"/>
<evidence type="ECO:0000313" key="4">
    <source>
        <dbReference type="EMBL" id="MFA3842980.1"/>
    </source>
</evidence>
<feature type="domain" description="Beta-glucuronidase C-terminal" evidence="3">
    <location>
        <begin position="438"/>
        <end position="538"/>
    </location>
</feature>
<dbReference type="SUPFAM" id="SSF51445">
    <property type="entry name" value="(Trans)glycosidases"/>
    <property type="match status" value="1"/>
</dbReference>
<dbReference type="PANTHER" id="PTHR36183">
    <property type="entry name" value="BETA-GLUCURONIDASE"/>
    <property type="match status" value="1"/>
</dbReference>
<evidence type="ECO:0000256" key="2">
    <source>
        <dbReference type="SAM" id="SignalP"/>
    </source>
</evidence>
<name>A0ABV4SWZ8_9ACTN</name>
<dbReference type="Pfam" id="PF16862">
    <property type="entry name" value="Glyco_hydro_79C"/>
    <property type="match status" value="1"/>
</dbReference>
<gene>
    <name evidence="4" type="ORF">ACEG43_43770</name>
</gene>
<feature type="chain" id="PRO_5045060875" description="Beta-glucuronidase C-terminal domain-containing protein" evidence="2">
    <location>
        <begin position="32"/>
        <end position="545"/>
    </location>
</feature>
<evidence type="ECO:0000259" key="3">
    <source>
        <dbReference type="Pfam" id="PF16862"/>
    </source>
</evidence>
<dbReference type="Gene3D" id="3.20.20.80">
    <property type="entry name" value="Glycosidases"/>
    <property type="match status" value="1"/>
</dbReference>
<sequence length="545" mass="56876">MRLRPAPSTLARTAVLASAVALIACAGQAIAAPAPDNSALSATPFALDARRAPSGAKFDSGMQGFSVESADFAHGYLTKDLLAERLKTLGPHGVLRLGGYSMDLVWPAFGSAADAPAPAQAIGGTVDQTDLDSLKHLLDSTGWKVTLGVPLKSLIDPAKLKNPAKDPAPQVTMDQVVGEVKAAHATLGDDLLSVEVGNEYDNVTTLTPAEMWSTVKHYQAEIDAALPHAHLKMTGPSANTALTNSVINGFADAALADGPDAPRRTLAEMASHLYAGSHCGTSTATMAQLMSPDTYLKARTKLQGIKAVGARLHHTVPMTLNESNSASCSGQPGVSDAYGSSLWALDHLLETAQNDVSRLLFHTNTAAICGDFKPRDSADYPISYRYYGAFCAADQTQLDAHQLSASPLYYGLWTFRQLPKGHFVDLGLPDDALGNLRAYGIEDEHGKLHVVLINVQDPAATDATDDTVSMKLPRGMHTARATTLVSSAPGGLSSLDAGAITLGGAKMTPAGTADRTPQSTPVQVGPGTSTITVAPGSAQIISISR</sequence>
<reference evidence="4 5" key="1">
    <citation type="submission" date="2024-08" db="EMBL/GenBank/DDBJ databases">
        <title>Genome sequence of Streptomyces aureus CACIA-1.46HGO.</title>
        <authorList>
            <person name="Evangelista-Martinez Z."/>
        </authorList>
    </citation>
    <scope>NUCLEOTIDE SEQUENCE [LARGE SCALE GENOMIC DNA]</scope>
    <source>
        <strain evidence="4 5">CACIA-1.46HGO</strain>
    </source>
</reference>
<evidence type="ECO:0000313" key="5">
    <source>
        <dbReference type="Proteomes" id="UP001571476"/>
    </source>
</evidence>
<dbReference type="EMBL" id="JBGOSP010000048">
    <property type="protein sequence ID" value="MFA3842980.1"/>
    <property type="molecule type" value="Genomic_DNA"/>
</dbReference>
<protein>
    <recommendedName>
        <fullName evidence="3">Beta-glucuronidase C-terminal domain-containing protein</fullName>
    </recommendedName>
</protein>
<organism evidence="4 5">
    <name type="scientific">Streptomyces aureus</name>
    <dbReference type="NCBI Taxonomy" id="193461"/>
    <lineage>
        <taxon>Bacteria</taxon>
        <taxon>Bacillati</taxon>
        <taxon>Actinomycetota</taxon>
        <taxon>Actinomycetes</taxon>
        <taxon>Kitasatosporales</taxon>
        <taxon>Streptomycetaceae</taxon>
        <taxon>Streptomyces</taxon>
    </lineage>
</organism>
<dbReference type="InterPro" id="IPR017853">
    <property type="entry name" value="GH"/>
</dbReference>
<dbReference type="RefSeq" id="WP_372566865.1">
    <property type="nucleotide sequence ID" value="NZ_JBGOSP010000048.1"/>
</dbReference>
<dbReference type="InterPro" id="IPR052974">
    <property type="entry name" value="GH79_Enzymes"/>
</dbReference>
<keyword evidence="2" id="KW-0732">Signal</keyword>
<feature type="region of interest" description="Disordered" evidence="1">
    <location>
        <begin position="508"/>
        <end position="527"/>
    </location>
</feature>
<dbReference type="InterPro" id="IPR031728">
    <property type="entry name" value="GlcAase_C"/>
</dbReference>
<feature type="compositionally biased region" description="Polar residues" evidence="1">
    <location>
        <begin position="515"/>
        <end position="527"/>
    </location>
</feature>
<dbReference type="PROSITE" id="PS51257">
    <property type="entry name" value="PROKAR_LIPOPROTEIN"/>
    <property type="match status" value="1"/>
</dbReference>
<feature type="signal peptide" evidence="2">
    <location>
        <begin position="1"/>
        <end position="31"/>
    </location>
</feature>